<name>A0A7S0R059_9CHLO</name>
<proteinExistence type="predicted"/>
<protein>
    <submittedName>
        <fullName evidence="1">Uncharacterized protein</fullName>
    </submittedName>
</protein>
<evidence type="ECO:0000313" key="1">
    <source>
        <dbReference type="EMBL" id="CAD8664197.1"/>
    </source>
</evidence>
<reference evidence="1" key="1">
    <citation type="submission" date="2021-01" db="EMBL/GenBank/DDBJ databases">
        <authorList>
            <person name="Corre E."/>
            <person name="Pelletier E."/>
            <person name="Niang G."/>
            <person name="Scheremetjew M."/>
            <person name="Finn R."/>
            <person name="Kale V."/>
            <person name="Holt S."/>
            <person name="Cochrane G."/>
            <person name="Meng A."/>
            <person name="Brown T."/>
            <person name="Cohen L."/>
        </authorList>
    </citation>
    <scope>NUCLEOTIDE SEQUENCE</scope>
    <source>
        <strain evidence="1">SAG 11-49</strain>
    </source>
</reference>
<dbReference type="AlphaFoldDB" id="A0A7S0R059"/>
<gene>
    <name evidence="1" type="ORF">CLEI1391_LOCUS876</name>
</gene>
<dbReference type="EMBL" id="HBFB01001720">
    <property type="protein sequence ID" value="CAD8664197.1"/>
    <property type="molecule type" value="Transcribed_RNA"/>
</dbReference>
<sequence length="157" mass="16445">MRGTSRSRGSAAAGHPHLIPSTHVHTARQHHQPQNHTLLMKRAINVFPASQKDQAAATLSPPPITHTCCRQLTGSSCQYAPMLPPCTPRCSPRRPARVGERHAAGAAPATLPGGGQLTLPACIAAAAAAARWSHLLTGATCAQSDMQLAPNMQDLSC</sequence>
<accession>A0A7S0R059</accession>
<organism evidence="1">
    <name type="scientific">Chlamydomonas leiostraca</name>
    <dbReference type="NCBI Taxonomy" id="1034604"/>
    <lineage>
        <taxon>Eukaryota</taxon>
        <taxon>Viridiplantae</taxon>
        <taxon>Chlorophyta</taxon>
        <taxon>core chlorophytes</taxon>
        <taxon>Chlorophyceae</taxon>
        <taxon>CS clade</taxon>
        <taxon>Chlamydomonadales</taxon>
        <taxon>Chlamydomonadaceae</taxon>
        <taxon>Chlamydomonas</taxon>
    </lineage>
</organism>